<dbReference type="GO" id="GO:0030014">
    <property type="term" value="C:CCR4-NOT complex"/>
    <property type="evidence" value="ECO:0007669"/>
    <property type="project" value="InterPro"/>
</dbReference>
<dbReference type="GO" id="GO:0016567">
    <property type="term" value="P:protein ubiquitination"/>
    <property type="evidence" value="ECO:0007669"/>
    <property type="project" value="TreeGrafter"/>
</dbReference>
<sequence>GIMSNEEEKRCPLCAEEMDWTDQQIKPCKCGYEKCFYNKKATTRPTSPKGLQFGAYMKSGGFLLERMLTTTTLGTSMVAH</sequence>
<protein>
    <submittedName>
        <fullName evidence="1">Uncharacterized protein</fullName>
    </submittedName>
</protein>
<gene>
    <name evidence="1" type="ORF">M8C21_021602</name>
</gene>
<dbReference type="AlphaFoldDB" id="A0AAD5GY86"/>
<keyword evidence="2" id="KW-1185">Reference proteome</keyword>
<dbReference type="Pfam" id="PF14570">
    <property type="entry name" value="zf-RING_4"/>
    <property type="match status" value="1"/>
</dbReference>
<organism evidence="1 2">
    <name type="scientific">Ambrosia artemisiifolia</name>
    <name type="common">Common ragweed</name>
    <dbReference type="NCBI Taxonomy" id="4212"/>
    <lineage>
        <taxon>Eukaryota</taxon>
        <taxon>Viridiplantae</taxon>
        <taxon>Streptophyta</taxon>
        <taxon>Embryophyta</taxon>
        <taxon>Tracheophyta</taxon>
        <taxon>Spermatophyta</taxon>
        <taxon>Magnoliopsida</taxon>
        <taxon>eudicotyledons</taxon>
        <taxon>Gunneridae</taxon>
        <taxon>Pentapetalae</taxon>
        <taxon>asterids</taxon>
        <taxon>campanulids</taxon>
        <taxon>Asterales</taxon>
        <taxon>Asteraceae</taxon>
        <taxon>Asteroideae</taxon>
        <taxon>Heliantheae alliance</taxon>
        <taxon>Heliantheae</taxon>
        <taxon>Ambrosia</taxon>
    </lineage>
</organism>
<feature type="non-terminal residue" evidence="1">
    <location>
        <position position="1"/>
    </location>
</feature>
<dbReference type="Gene3D" id="3.30.40.10">
    <property type="entry name" value="Zinc/RING finger domain, C3HC4 (zinc finger)"/>
    <property type="match status" value="1"/>
</dbReference>
<dbReference type="PANTHER" id="PTHR12603">
    <property type="entry name" value="CCR4-NOT TRANSCRIPTION COMPLEX RELATED"/>
    <property type="match status" value="1"/>
</dbReference>
<comment type="caution">
    <text evidence="1">The sequence shown here is derived from an EMBL/GenBank/DDBJ whole genome shotgun (WGS) entry which is preliminary data.</text>
</comment>
<proteinExistence type="predicted"/>
<dbReference type="GO" id="GO:0004842">
    <property type="term" value="F:ubiquitin-protein transferase activity"/>
    <property type="evidence" value="ECO:0007669"/>
    <property type="project" value="InterPro"/>
</dbReference>
<evidence type="ECO:0000313" key="2">
    <source>
        <dbReference type="Proteomes" id="UP001206925"/>
    </source>
</evidence>
<dbReference type="InterPro" id="IPR039780">
    <property type="entry name" value="Mot2"/>
</dbReference>
<reference evidence="1" key="1">
    <citation type="submission" date="2022-06" db="EMBL/GenBank/DDBJ databases">
        <title>Uncovering the hologenomic basis of an extraordinary plant invasion.</title>
        <authorList>
            <person name="Bieker V.C."/>
            <person name="Martin M.D."/>
            <person name="Gilbert T."/>
            <person name="Hodgins K."/>
            <person name="Battlay P."/>
            <person name="Petersen B."/>
            <person name="Wilson J."/>
        </authorList>
    </citation>
    <scope>NUCLEOTIDE SEQUENCE</scope>
    <source>
        <strain evidence="1">AA19_3_7</strain>
        <tissue evidence="1">Leaf</tissue>
    </source>
</reference>
<accession>A0AAD5GY86</accession>
<dbReference type="EMBL" id="JAMZMK010000656">
    <property type="protein sequence ID" value="KAI7755983.1"/>
    <property type="molecule type" value="Genomic_DNA"/>
</dbReference>
<dbReference type="Proteomes" id="UP001206925">
    <property type="component" value="Unassembled WGS sequence"/>
</dbReference>
<evidence type="ECO:0000313" key="1">
    <source>
        <dbReference type="EMBL" id="KAI7755983.1"/>
    </source>
</evidence>
<dbReference type="PANTHER" id="PTHR12603:SF10">
    <property type="entry name" value="TRANSCRIPTION FACTOR C2H2 FAMILY"/>
    <property type="match status" value="1"/>
</dbReference>
<name>A0AAD5GY86_AMBAR</name>
<dbReference type="SUPFAM" id="SSF57850">
    <property type="entry name" value="RING/U-box"/>
    <property type="match status" value="1"/>
</dbReference>
<dbReference type="InterPro" id="IPR013083">
    <property type="entry name" value="Znf_RING/FYVE/PHD"/>
</dbReference>